<accession>A0A975QLN5</accession>
<organism evidence="2 3">
    <name type="scientific">Nocardiopsis eucommiae</name>
    <dbReference type="NCBI Taxonomy" id="2831970"/>
    <lineage>
        <taxon>Bacteria</taxon>
        <taxon>Bacillati</taxon>
        <taxon>Actinomycetota</taxon>
        <taxon>Actinomycetes</taxon>
        <taxon>Streptosporangiales</taxon>
        <taxon>Nocardiopsidaceae</taxon>
        <taxon>Nocardiopsis</taxon>
    </lineage>
</organism>
<evidence type="ECO:0000313" key="2">
    <source>
        <dbReference type="EMBL" id="QVJ02599.1"/>
    </source>
</evidence>
<feature type="compositionally biased region" description="Basic and acidic residues" evidence="1">
    <location>
        <begin position="56"/>
        <end position="68"/>
    </location>
</feature>
<dbReference type="KEGG" id="nec:KGD82_09450"/>
<dbReference type="PROSITE" id="PS51257">
    <property type="entry name" value="PROKAR_LIPOPROTEIN"/>
    <property type="match status" value="1"/>
</dbReference>
<dbReference type="RefSeq" id="WP_378739090.1">
    <property type="nucleotide sequence ID" value="NZ_CBDRIY010000010.1"/>
</dbReference>
<feature type="region of interest" description="Disordered" evidence="1">
    <location>
        <begin position="41"/>
        <end position="68"/>
    </location>
</feature>
<reference evidence="2" key="1">
    <citation type="submission" date="2021-05" db="EMBL/GenBank/DDBJ databases">
        <authorList>
            <person name="Kaiqin L."/>
            <person name="Jian G."/>
        </authorList>
    </citation>
    <scope>NUCLEOTIDE SEQUENCE</scope>
    <source>
        <strain evidence="2">HDS5</strain>
    </source>
</reference>
<name>A0A975QLN5_9ACTN</name>
<dbReference type="Proteomes" id="UP000682416">
    <property type="component" value="Chromosome"/>
</dbReference>
<sequence length="68" mass="6537">MHDDSTRTKAPARPVGRIAGMALTMSAVVLLAAGCPASGGGGGGGGGYGTVDGETQSEKSADSATDQK</sequence>
<keyword evidence="3" id="KW-1185">Reference proteome</keyword>
<feature type="compositionally biased region" description="Gly residues" evidence="1">
    <location>
        <begin position="41"/>
        <end position="50"/>
    </location>
</feature>
<protein>
    <submittedName>
        <fullName evidence="2">Uncharacterized protein</fullName>
    </submittedName>
</protein>
<evidence type="ECO:0000313" key="3">
    <source>
        <dbReference type="Proteomes" id="UP000682416"/>
    </source>
</evidence>
<gene>
    <name evidence="2" type="ORF">KGD82_09450</name>
</gene>
<dbReference type="EMBL" id="CP074402">
    <property type="protein sequence ID" value="QVJ02599.1"/>
    <property type="molecule type" value="Genomic_DNA"/>
</dbReference>
<dbReference type="AlphaFoldDB" id="A0A975QLN5"/>
<proteinExistence type="predicted"/>
<evidence type="ECO:0000256" key="1">
    <source>
        <dbReference type="SAM" id="MobiDB-lite"/>
    </source>
</evidence>